<dbReference type="AlphaFoldDB" id="A0A1J1IX87"/>
<accession>A0A1J1IX87</accession>
<keyword evidence="2" id="KW-1185">Reference proteome</keyword>
<dbReference type="EMBL" id="CVRI01000059">
    <property type="protein sequence ID" value="CRL03177.1"/>
    <property type="molecule type" value="Genomic_DNA"/>
</dbReference>
<dbReference type="Proteomes" id="UP000183832">
    <property type="component" value="Unassembled WGS sequence"/>
</dbReference>
<evidence type="ECO:0000313" key="1">
    <source>
        <dbReference type="EMBL" id="CRL03177.1"/>
    </source>
</evidence>
<evidence type="ECO:0000313" key="2">
    <source>
        <dbReference type="Proteomes" id="UP000183832"/>
    </source>
</evidence>
<organism evidence="1 2">
    <name type="scientific">Clunio marinus</name>
    <dbReference type="NCBI Taxonomy" id="568069"/>
    <lineage>
        <taxon>Eukaryota</taxon>
        <taxon>Metazoa</taxon>
        <taxon>Ecdysozoa</taxon>
        <taxon>Arthropoda</taxon>
        <taxon>Hexapoda</taxon>
        <taxon>Insecta</taxon>
        <taxon>Pterygota</taxon>
        <taxon>Neoptera</taxon>
        <taxon>Endopterygota</taxon>
        <taxon>Diptera</taxon>
        <taxon>Nematocera</taxon>
        <taxon>Chironomoidea</taxon>
        <taxon>Chironomidae</taxon>
        <taxon>Clunio</taxon>
    </lineage>
</organism>
<protein>
    <submittedName>
        <fullName evidence="1">CLUMA_CG016727, isoform A</fullName>
    </submittedName>
</protein>
<proteinExistence type="predicted"/>
<name>A0A1J1IX87_9DIPT</name>
<gene>
    <name evidence="1" type="ORF">CLUMA_CG016727</name>
</gene>
<sequence>MDERERDMKIGCELLKCPLINCSNKMNLTQKKKLSALLQTYSRINELLNRYDDLSSYLLQETTLNK</sequence>
<reference evidence="1 2" key="1">
    <citation type="submission" date="2015-04" db="EMBL/GenBank/DDBJ databases">
        <authorList>
            <person name="Syromyatnikov M.Y."/>
            <person name="Popov V.N."/>
        </authorList>
    </citation>
    <scope>NUCLEOTIDE SEQUENCE [LARGE SCALE GENOMIC DNA]</scope>
</reference>